<comment type="caution">
    <text evidence="1">The sequence shown here is derived from an EMBL/GenBank/DDBJ whole genome shotgun (WGS) entry which is preliminary data.</text>
</comment>
<gene>
    <name evidence="1" type="ORF">DFP72DRAFT_859158</name>
</gene>
<sequence length="124" mass="14252">MERKEIEWNQPTIGTILGCGVTNLRNPRNSEPRPEADRLYTIVIAAAIQFIWRTRCTWKIDRGGDPNQAHSSHELHNKFRAALNRNLIFDIATTTFAPKKNRNCKKMNITTKELVINTCVMNMA</sequence>
<proteinExistence type="predicted"/>
<keyword evidence="2" id="KW-1185">Reference proteome</keyword>
<dbReference type="Proteomes" id="UP000521943">
    <property type="component" value="Unassembled WGS sequence"/>
</dbReference>
<evidence type="ECO:0000313" key="1">
    <source>
        <dbReference type="EMBL" id="KAF6743230.1"/>
    </source>
</evidence>
<organism evidence="1 2">
    <name type="scientific">Ephemerocybe angulata</name>
    <dbReference type="NCBI Taxonomy" id="980116"/>
    <lineage>
        <taxon>Eukaryota</taxon>
        <taxon>Fungi</taxon>
        <taxon>Dikarya</taxon>
        <taxon>Basidiomycota</taxon>
        <taxon>Agaricomycotina</taxon>
        <taxon>Agaricomycetes</taxon>
        <taxon>Agaricomycetidae</taxon>
        <taxon>Agaricales</taxon>
        <taxon>Agaricineae</taxon>
        <taxon>Psathyrellaceae</taxon>
        <taxon>Ephemerocybe</taxon>
    </lineage>
</organism>
<dbReference type="AlphaFoldDB" id="A0A8H6HB66"/>
<evidence type="ECO:0000313" key="2">
    <source>
        <dbReference type="Proteomes" id="UP000521943"/>
    </source>
</evidence>
<dbReference type="EMBL" id="JACGCI010000151">
    <property type="protein sequence ID" value="KAF6743230.1"/>
    <property type="molecule type" value="Genomic_DNA"/>
</dbReference>
<protein>
    <submittedName>
        <fullName evidence="1">Uncharacterized protein</fullName>
    </submittedName>
</protein>
<dbReference type="OrthoDB" id="3262992at2759"/>
<dbReference type="PROSITE" id="PS51257">
    <property type="entry name" value="PROKAR_LIPOPROTEIN"/>
    <property type="match status" value="1"/>
</dbReference>
<accession>A0A8H6HB66</accession>
<reference evidence="1 2" key="1">
    <citation type="submission" date="2020-07" db="EMBL/GenBank/DDBJ databases">
        <title>Comparative genomics of pyrophilous fungi reveals a link between fire events and developmental genes.</title>
        <authorList>
            <consortium name="DOE Joint Genome Institute"/>
            <person name="Steindorff A.S."/>
            <person name="Carver A."/>
            <person name="Calhoun S."/>
            <person name="Stillman K."/>
            <person name="Liu H."/>
            <person name="Lipzen A."/>
            <person name="Pangilinan J."/>
            <person name="Labutti K."/>
            <person name="Bruns T.D."/>
            <person name="Grigoriev I.V."/>
        </authorList>
    </citation>
    <scope>NUCLEOTIDE SEQUENCE [LARGE SCALE GENOMIC DNA]</scope>
    <source>
        <strain evidence="1 2">CBS 144469</strain>
    </source>
</reference>
<name>A0A8H6HB66_9AGAR</name>